<keyword evidence="17" id="KW-1185">Reference proteome</keyword>
<evidence type="ECO:0000256" key="13">
    <source>
        <dbReference type="ARBA" id="ARBA00023234"/>
    </source>
</evidence>
<keyword evidence="12" id="KW-0809">Transit peptide</keyword>
<keyword evidence="8" id="KW-0934">Plastid</keyword>
<proteinExistence type="inferred from homology"/>
<evidence type="ECO:0000256" key="1">
    <source>
        <dbReference type="ARBA" id="ARBA00001478"/>
    </source>
</evidence>
<feature type="compositionally biased region" description="Low complexity" evidence="14">
    <location>
        <begin position="259"/>
        <end position="282"/>
    </location>
</feature>
<feature type="region of interest" description="Disordered" evidence="14">
    <location>
        <begin position="1"/>
        <end position="34"/>
    </location>
</feature>
<name>A0A8J5T2B2_ZIZPA</name>
<dbReference type="PANTHER" id="PTHR45825:SF4">
    <property type="entry name" value="SOLUBLE STARCH SYNTHASE 2-3, CHLOROPLASTIC_AMYLOPLASTIC"/>
    <property type="match status" value="1"/>
</dbReference>
<dbReference type="GO" id="GO:0009501">
    <property type="term" value="C:amyloplast"/>
    <property type="evidence" value="ECO:0007669"/>
    <property type="project" value="UniProtKB-SubCell"/>
</dbReference>
<dbReference type="NCBIfam" id="TIGR02095">
    <property type="entry name" value="glgA"/>
    <property type="match status" value="1"/>
</dbReference>
<accession>A0A8J5T2B2</accession>
<dbReference type="Proteomes" id="UP000729402">
    <property type="component" value="Unassembled WGS sequence"/>
</dbReference>
<dbReference type="Pfam" id="PF08323">
    <property type="entry name" value="Glyco_transf_5"/>
    <property type="match status" value="1"/>
</dbReference>
<dbReference type="GO" id="GO:0004373">
    <property type="term" value="F:alpha-1,4-glucan glucosyltransferase (UDP-glucose donor) activity"/>
    <property type="evidence" value="ECO:0007669"/>
    <property type="project" value="InterPro"/>
</dbReference>
<dbReference type="HAMAP" id="MF_00484">
    <property type="entry name" value="Glycogen_synth"/>
    <property type="match status" value="1"/>
</dbReference>
<dbReference type="FunFam" id="3.40.50.2000:FF:000048">
    <property type="entry name" value="Starch synthase, chloroplastic/amyloplastic"/>
    <property type="match status" value="1"/>
</dbReference>
<evidence type="ECO:0000256" key="12">
    <source>
        <dbReference type="ARBA" id="ARBA00022946"/>
    </source>
</evidence>
<comment type="catalytic activity">
    <reaction evidence="1">
        <text>[(1-&gt;4)-alpha-D-glucosyl](n) + ADP-alpha-D-glucose = [(1-&gt;4)-alpha-D-glucosyl](n+1) + ADP + H(+)</text>
        <dbReference type="Rhea" id="RHEA:18189"/>
        <dbReference type="Rhea" id="RHEA-COMP:9584"/>
        <dbReference type="Rhea" id="RHEA-COMP:9587"/>
        <dbReference type="ChEBI" id="CHEBI:15378"/>
        <dbReference type="ChEBI" id="CHEBI:15444"/>
        <dbReference type="ChEBI" id="CHEBI:57498"/>
        <dbReference type="ChEBI" id="CHEBI:456216"/>
        <dbReference type="EC" id="2.4.1.21"/>
    </reaction>
</comment>
<evidence type="ECO:0000256" key="3">
    <source>
        <dbReference type="ARBA" id="ARBA00004602"/>
    </source>
</evidence>
<dbReference type="GO" id="GO:0009011">
    <property type="term" value="F:alpha-1,4-glucan glucosyltransferase (ADP-glucose donor) activity"/>
    <property type="evidence" value="ECO:0007669"/>
    <property type="project" value="UniProtKB-EC"/>
</dbReference>
<dbReference type="InterPro" id="IPR013534">
    <property type="entry name" value="Starch_synth_cat_dom"/>
</dbReference>
<gene>
    <name evidence="16" type="ORF">GUJ93_ZPchr0006g45690</name>
</gene>
<feature type="domain" description="Starch synthase catalytic" evidence="15">
    <location>
        <begin position="436"/>
        <end position="678"/>
    </location>
</feature>
<evidence type="ECO:0000313" key="16">
    <source>
        <dbReference type="EMBL" id="KAG8076372.1"/>
    </source>
</evidence>
<feature type="compositionally biased region" description="Basic residues" evidence="14">
    <location>
        <begin position="239"/>
        <end position="253"/>
    </location>
</feature>
<evidence type="ECO:0000256" key="10">
    <source>
        <dbReference type="ARBA" id="ARBA00022679"/>
    </source>
</evidence>
<evidence type="ECO:0000259" key="15">
    <source>
        <dbReference type="Pfam" id="PF08323"/>
    </source>
</evidence>
<keyword evidence="13" id="KW-0035">Amyloplast</keyword>
<dbReference type="EC" id="2.4.1.21" evidence="6"/>
<dbReference type="InterPro" id="IPR011835">
    <property type="entry name" value="GS/SS"/>
</dbReference>
<evidence type="ECO:0000256" key="7">
    <source>
        <dbReference type="ARBA" id="ARBA00022528"/>
    </source>
</evidence>
<feature type="region of interest" description="Disordered" evidence="14">
    <location>
        <begin position="196"/>
        <end position="285"/>
    </location>
</feature>
<dbReference type="GO" id="GO:0010021">
    <property type="term" value="P:amylopectin biosynthetic process"/>
    <property type="evidence" value="ECO:0007669"/>
    <property type="project" value="UniProtKB-ARBA"/>
</dbReference>
<evidence type="ECO:0000256" key="6">
    <source>
        <dbReference type="ARBA" id="ARBA00012588"/>
    </source>
</evidence>
<evidence type="ECO:0000256" key="14">
    <source>
        <dbReference type="SAM" id="MobiDB-lite"/>
    </source>
</evidence>
<evidence type="ECO:0000256" key="4">
    <source>
        <dbReference type="ARBA" id="ARBA00004727"/>
    </source>
</evidence>
<comment type="pathway">
    <text evidence="4">Glycan biosynthesis; starch biosynthesis.</text>
</comment>
<keyword evidence="10" id="KW-0808">Transferase</keyword>
<evidence type="ECO:0000256" key="9">
    <source>
        <dbReference type="ARBA" id="ARBA00022676"/>
    </source>
</evidence>
<evidence type="ECO:0000256" key="11">
    <source>
        <dbReference type="ARBA" id="ARBA00022922"/>
    </source>
</evidence>
<organism evidence="16 17">
    <name type="scientific">Zizania palustris</name>
    <name type="common">Northern wild rice</name>
    <dbReference type="NCBI Taxonomy" id="103762"/>
    <lineage>
        <taxon>Eukaryota</taxon>
        <taxon>Viridiplantae</taxon>
        <taxon>Streptophyta</taxon>
        <taxon>Embryophyta</taxon>
        <taxon>Tracheophyta</taxon>
        <taxon>Spermatophyta</taxon>
        <taxon>Magnoliopsida</taxon>
        <taxon>Liliopsida</taxon>
        <taxon>Poales</taxon>
        <taxon>Poaceae</taxon>
        <taxon>BOP clade</taxon>
        <taxon>Oryzoideae</taxon>
        <taxon>Oryzeae</taxon>
        <taxon>Zizaniinae</taxon>
        <taxon>Zizania</taxon>
    </lineage>
</organism>
<keyword evidence="11" id="KW-0750">Starch biosynthesis</keyword>
<comment type="subcellular location">
    <subcellularLocation>
        <location evidence="3">Plastid</location>
        <location evidence="3">Amyloplast</location>
    </subcellularLocation>
    <subcellularLocation>
        <location evidence="2">Plastid</location>
        <location evidence="2">Chloroplast</location>
    </subcellularLocation>
</comment>
<dbReference type="FunFam" id="3.40.50.2000:FF:000025">
    <property type="entry name" value="Starch synthase, chloroplastic/amyloplastic"/>
    <property type="match status" value="1"/>
</dbReference>
<dbReference type="Pfam" id="PF13692">
    <property type="entry name" value="Glyco_trans_1_4"/>
    <property type="match status" value="1"/>
</dbReference>
<dbReference type="GO" id="GO:0009507">
    <property type="term" value="C:chloroplast"/>
    <property type="evidence" value="ECO:0007669"/>
    <property type="project" value="UniProtKB-SubCell"/>
</dbReference>
<comment type="caution">
    <text evidence="16">The sequence shown here is derived from an EMBL/GenBank/DDBJ whole genome shotgun (WGS) entry which is preliminary data.</text>
</comment>
<dbReference type="EMBL" id="JAAALK010000283">
    <property type="protein sequence ID" value="KAG8076372.1"/>
    <property type="molecule type" value="Genomic_DNA"/>
</dbReference>
<dbReference type="UniPathway" id="UPA00152"/>
<dbReference type="PANTHER" id="PTHR45825">
    <property type="entry name" value="GRANULE-BOUND STARCH SYNTHASE 1, CHLOROPLASTIC/AMYLOPLASTIC"/>
    <property type="match status" value="1"/>
</dbReference>
<keyword evidence="7" id="KW-0150">Chloroplast</keyword>
<dbReference type="CDD" id="cd03791">
    <property type="entry name" value="GT5_Glycogen_synthase_DULL1-like"/>
    <property type="match status" value="1"/>
</dbReference>
<protein>
    <recommendedName>
        <fullName evidence="6">starch synthase</fullName>
        <ecNumber evidence="6">2.4.1.21</ecNumber>
    </recommendedName>
</protein>
<evidence type="ECO:0000256" key="8">
    <source>
        <dbReference type="ARBA" id="ARBA00022640"/>
    </source>
</evidence>
<evidence type="ECO:0000256" key="5">
    <source>
        <dbReference type="ARBA" id="ARBA00010281"/>
    </source>
</evidence>
<evidence type="ECO:0000313" key="17">
    <source>
        <dbReference type="Proteomes" id="UP000729402"/>
    </source>
</evidence>
<dbReference type="AlphaFoldDB" id="A0A8J5T2B2"/>
<comment type="similarity">
    <text evidence="5">Belongs to the glycosyltransferase 1 family. Bacterial/plant glycogen synthase subfamily.</text>
</comment>
<dbReference type="OrthoDB" id="512920at2759"/>
<feature type="region of interest" description="Disordered" evidence="14">
    <location>
        <begin position="82"/>
        <end position="115"/>
    </location>
</feature>
<sequence>MSVRAPSGGWWGRRGPLAESRGSRGGRPDESSSGWLLPVRRGGFSFWRVTVGGCARRRATGRPLSRCSSPQSTNQHAPARLLVPASSSSPPPSWPISTGRHAAKGEASKHARTHAARTLQSWPRGFLLPLQVLFFCSHRVSFSSASIGSSAMSSAVVSSTTFLVALASASQGGPRLGRVAAPPILRDGAGRLVLRSPQRAPRRRDAAVGWAEAGESGEEEETERVKDDAVAAGSWQPPRSRRSGVSKVAKRRGPAPPVGRYGSGDAARARGAAAPALTQDAATSQNGALVTGDDKSAASASSFTIVKVPAPDSGVILPSVGKEHEIVVPDTTAPPPPPSDFNFVSSVPIPRPDLADNAELTEEKSAKVVESAPKPEAPPSPIPVVQEEAWDFNKYIDFSEPVAAKDDRWVAEDVAASSENYQYYDSGPLAGENVMNVIVVSAECSPWCKTGGLGDVAGALPKALARRGHRVMVVVPRYGEYEEAYDVGIRKYYKAAGQDLEVKYFHAYIDGVDFVFIDAPLFRHRQDDIYGGSRQEIMKRMILFCKAAVEVPWHVPCGGVPYGDGNLAFIANDWHTALLPVYLKAYYRDHGSMQYARSVLVIHNIAHQGRGPVDEFPYMDLPDHYVEHFRLYDPVGGEHANIFGAGLKMADRVVTVSPGYLWELKTVEGGWGLHDIIRQNDWKMNGIVNGIDYKEWNPEVDVHLRSDGYTNYVLSSLDAGKRQCKAALQRELSLEERDDVLLIGFIGRLDGQKGVDIIGDAMPWIVDQDVQLVMLGSGRRDLEVMLQRFEAQHKNKVRGWVGFSVPMAHRITAGADVLVMPSRFEPCGLNQLYAMAYGTVPVVHAVGGLRDTVTPFDPFGDAGLGWTFDRAEPHKLIEALGHCLDTYRNYKESWRGLQERGMSQDLSWDHAAQLYEDVLVKAKYQW</sequence>
<reference evidence="16" key="2">
    <citation type="submission" date="2021-02" db="EMBL/GenBank/DDBJ databases">
        <authorList>
            <person name="Kimball J.A."/>
            <person name="Haas M.W."/>
            <person name="Macchietto M."/>
            <person name="Kono T."/>
            <person name="Duquette J."/>
            <person name="Shao M."/>
        </authorList>
    </citation>
    <scope>NUCLEOTIDE SEQUENCE</scope>
    <source>
        <tissue evidence="16">Fresh leaf tissue</tissue>
    </source>
</reference>
<keyword evidence="9" id="KW-0328">Glycosyltransferase</keyword>
<reference evidence="16" key="1">
    <citation type="journal article" date="2021" name="bioRxiv">
        <title>Whole Genome Assembly and Annotation of Northern Wild Rice, Zizania palustris L., Supports a Whole Genome Duplication in the Zizania Genus.</title>
        <authorList>
            <person name="Haas M."/>
            <person name="Kono T."/>
            <person name="Macchietto M."/>
            <person name="Millas R."/>
            <person name="McGilp L."/>
            <person name="Shao M."/>
            <person name="Duquette J."/>
            <person name="Hirsch C.N."/>
            <person name="Kimball J."/>
        </authorList>
    </citation>
    <scope>NUCLEOTIDE SEQUENCE</scope>
    <source>
        <tissue evidence="16">Fresh leaf tissue</tissue>
    </source>
</reference>
<evidence type="ECO:0000256" key="2">
    <source>
        <dbReference type="ARBA" id="ARBA00004229"/>
    </source>
</evidence>
<dbReference type="GO" id="GO:0019252">
    <property type="term" value="P:starch biosynthetic process"/>
    <property type="evidence" value="ECO:0007669"/>
    <property type="project" value="UniProtKB-UniPathway"/>
</dbReference>